<dbReference type="SUPFAM" id="SSF52317">
    <property type="entry name" value="Class I glutamine amidotransferase-like"/>
    <property type="match status" value="1"/>
</dbReference>
<proteinExistence type="predicted"/>
<dbReference type="Gene3D" id="3.40.50.880">
    <property type="match status" value="1"/>
</dbReference>
<dbReference type="AlphaFoldDB" id="A0A382A133"/>
<evidence type="ECO:0000313" key="2">
    <source>
        <dbReference type="EMBL" id="SVA95054.1"/>
    </source>
</evidence>
<dbReference type="InterPro" id="IPR044992">
    <property type="entry name" value="ChyE-like"/>
</dbReference>
<feature type="domain" description="Glutamine amidotransferase" evidence="1">
    <location>
        <begin position="1"/>
        <end position="98"/>
    </location>
</feature>
<dbReference type="PANTHER" id="PTHR42695:SF5">
    <property type="entry name" value="GLUTAMINE AMIDOTRANSFERASE YLR126C-RELATED"/>
    <property type="match status" value="1"/>
</dbReference>
<dbReference type="PANTHER" id="PTHR42695">
    <property type="entry name" value="GLUTAMINE AMIDOTRANSFERASE YLR126C-RELATED"/>
    <property type="match status" value="1"/>
</dbReference>
<sequence>GICFGHQLLAEAIGGRAEKTDRYEIGLFEIEPTEEGLNHPLLQNLGGATEWVNVHLVEVVRPPQGAIILATSTNCKNHVMQVGEYAYSCQFHPEVCGHTLDGWMKIPGIPESIEKLLGVEGFVSFKSSVTENLPANNKASLTLFENWCSLVFN</sequence>
<dbReference type="PROSITE" id="PS51273">
    <property type="entry name" value="GATASE_TYPE_1"/>
    <property type="match status" value="1"/>
</dbReference>
<name>A0A382A133_9ZZZZ</name>
<feature type="non-terminal residue" evidence="2">
    <location>
        <position position="1"/>
    </location>
</feature>
<protein>
    <recommendedName>
        <fullName evidence="1">Glutamine amidotransferase domain-containing protein</fullName>
    </recommendedName>
</protein>
<dbReference type="GO" id="GO:0005829">
    <property type="term" value="C:cytosol"/>
    <property type="evidence" value="ECO:0007669"/>
    <property type="project" value="TreeGrafter"/>
</dbReference>
<dbReference type="InterPro" id="IPR029062">
    <property type="entry name" value="Class_I_gatase-like"/>
</dbReference>
<accession>A0A382A133</accession>
<evidence type="ECO:0000259" key="1">
    <source>
        <dbReference type="Pfam" id="PF00117"/>
    </source>
</evidence>
<organism evidence="2">
    <name type="scientific">marine metagenome</name>
    <dbReference type="NCBI Taxonomy" id="408172"/>
    <lineage>
        <taxon>unclassified sequences</taxon>
        <taxon>metagenomes</taxon>
        <taxon>ecological metagenomes</taxon>
    </lineage>
</organism>
<dbReference type="InterPro" id="IPR017926">
    <property type="entry name" value="GATASE"/>
</dbReference>
<dbReference type="EMBL" id="UINC01023425">
    <property type="protein sequence ID" value="SVA95054.1"/>
    <property type="molecule type" value="Genomic_DNA"/>
</dbReference>
<reference evidence="2" key="1">
    <citation type="submission" date="2018-05" db="EMBL/GenBank/DDBJ databases">
        <authorList>
            <person name="Lanie J.A."/>
            <person name="Ng W.-L."/>
            <person name="Kazmierczak K.M."/>
            <person name="Andrzejewski T.M."/>
            <person name="Davidsen T.M."/>
            <person name="Wayne K.J."/>
            <person name="Tettelin H."/>
            <person name="Glass J.I."/>
            <person name="Rusch D."/>
            <person name="Podicherti R."/>
            <person name="Tsui H.-C.T."/>
            <person name="Winkler M.E."/>
        </authorList>
    </citation>
    <scope>NUCLEOTIDE SEQUENCE</scope>
</reference>
<dbReference type="Pfam" id="PF00117">
    <property type="entry name" value="GATase"/>
    <property type="match status" value="1"/>
</dbReference>
<gene>
    <name evidence="2" type="ORF">METZ01_LOCUS147908</name>
</gene>